<sequence>MDLLRELLVGRTAVALKGGKQGQIKGIERNHANLLRR</sequence>
<evidence type="ECO:0000313" key="2">
    <source>
        <dbReference type="EMBL" id="CUV64136.1"/>
    </source>
</evidence>
<dbReference type="EMBL" id="LN899823">
    <property type="protein sequence ID" value="CUV26754.1"/>
    <property type="molecule type" value="Genomic_DNA"/>
</dbReference>
<accession>A0A0S4UWX4</accession>
<dbReference type="AlphaFoldDB" id="A0A0S4UWX4"/>
<organism evidence="1">
    <name type="scientific">Ralstonia solanacearum</name>
    <name type="common">Pseudomonas solanacearum</name>
    <dbReference type="NCBI Taxonomy" id="305"/>
    <lineage>
        <taxon>Bacteria</taxon>
        <taxon>Pseudomonadati</taxon>
        <taxon>Pseudomonadota</taxon>
        <taxon>Betaproteobacteria</taxon>
        <taxon>Burkholderiales</taxon>
        <taxon>Burkholderiaceae</taxon>
        <taxon>Ralstonia</taxon>
        <taxon>Ralstonia solanacearum species complex</taxon>
    </lineage>
</organism>
<reference evidence="1" key="1">
    <citation type="submission" date="2015-10" db="EMBL/GenBank/DDBJ databases">
        <authorList>
            <person name="Gilbert D.G."/>
        </authorList>
    </citation>
    <scope>NUCLEOTIDE SEQUENCE</scope>
    <source>
        <strain evidence="1">Phyl III-seqv23</strain>
    </source>
</reference>
<name>A0A0S4UWX4_RALSL</name>
<protein>
    <submittedName>
        <fullName evidence="1">Uncharacterized protein</fullName>
    </submittedName>
</protein>
<gene>
    <name evidence="2" type="ORF">RD1301_v1_4960001</name>
    <name evidence="1" type="ORF">RUN1744_v1_2630005</name>
</gene>
<proteinExistence type="predicted"/>
<evidence type="ECO:0000313" key="1">
    <source>
        <dbReference type="EMBL" id="CUV26754.1"/>
    </source>
</evidence>
<dbReference type="EMBL" id="LN899822">
    <property type="protein sequence ID" value="CUV64136.1"/>
    <property type="molecule type" value="Genomic_DNA"/>
</dbReference>